<dbReference type="InterPro" id="IPR001650">
    <property type="entry name" value="Helicase_C-like"/>
</dbReference>
<dbReference type="InterPro" id="IPR014001">
    <property type="entry name" value="Helicase_ATP-bd"/>
</dbReference>
<dbReference type="Pfam" id="PF04851">
    <property type="entry name" value="ResIII"/>
    <property type="match status" value="1"/>
</dbReference>
<sequence>MSNLHRGIYDLLQTSAVKDGLSEQDGHLVSDLENLSLEVSHNRLVESLSEQLSRVLAAVGEGEKLTDNEKLSQQVELLNGLLQHARSALKDETAAEIIDEFISPPQVLRSLYRKGEQPELPQIGLAQPWLFTAGKDSPALLNELIAELSSCNHVDILVSFITVSGVRKIHDVLKQITATDATGKSETSIRVLTTTYIGATEKNALDMLAKLPNCEVRVSLDGRRTRLHAKAWIFERKTGFGSAYVGSANLSGAALMGGLEWTVKFTERGQENLYSRAKAHFETLWEDGEFQPYDPNDREHVDALEQALIRESGGKYSLEHVTTTFFDITPKPFQSDILEQLDNERAHGRYKNLLVAATGTGKTVMAAFDYRRICEQEKGIPRLLFVAHREEILSQSLMTYRQILRDSNFGDLLTGRHRPKQYDHLFATIQSLHSQGILERFPENHWQVVVVDECHHIAAQSFDDVVSRMQPKYLLGLTATPERADNKNVLAYFDSRPDGSPSVQMRLWNALDQQLLAPFEYYACDDGQDYRNVNWANGDGRTDLHNILSENDVRARNVIRAWSEVVNTVSDSRALAFCVDVEHARFMTQQFNKAGISAALIYGESSRDERLSLPKKLANKEINVLVTVDLYNEGVDLPFVDTLLLLRPTQSVTLFQQQIGRGLRLHPEKESCLVLDFVGQHRAGFRFDVLYGAITGLTRNEVFEGVKNGFGKLPSGCYLQLQKQARESVLGSLCEAINQRWNQLRNELNHFARIKGRSRVGLSEFLTEQQLELTDIYRGNGNNTGWTNLQRAAQLLQGEANDVETYFSRRFISLLHIDDPEYLQSIQRISESSRPVSLSQREKLYAQMLAYQIDGQNRQVGSGKAFIQRLHDESEACGELNQLSRYLDAKTNYVFHDLPGLEDTALKLHASYQIREILTAVGFLSEDHRAPFQAGVLRLQDRKVELLFVTLDKADALHEGVAYNDYAISRDKFHWQSQNTASSNTPTGRRYIESDTNGWQFQLFVRENKQKAYKACGPVTFIDSHGERPMNITWELKNKLPTRLYQAFSVLR</sequence>
<dbReference type="InterPro" id="IPR001736">
    <property type="entry name" value="PLipase_D/transphosphatidylase"/>
</dbReference>
<proteinExistence type="predicted"/>
<dbReference type="EMBL" id="PIQC01000010">
    <property type="protein sequence ID" value="RUO64730.1"/>
    <property type="molecule type" value="Genomic_DNA"/>
</dbReference>
<dbReference type="PANTHER" id="PTHR47396:SF1">
    <property type="entry name" value="ATP-DEPENDENT HELICASE IRC3-RELATED"/>
    <property type="match status" value="1"/>
</dbReference>
<evidence type="ECO:0000313" key="5">
    <source>
        <dbReference type="Proteomes" id="UP000288058"/>
    </source>
</evidence>
<dbReference type="Pfam" id="PF11907">
    <property type="entry name" value="DUF3427"/>
    <property type="match status" value="1"/>
</dbReference>
<dbReference type="OrthoDB" id="9804086at2"/>
<dbReference type="CDD" id="cd18032">
    <property type="entry name" value="DEXHc_RE_I_III_res"/>
    <property type="match status" value="1"/>
</dbReference>
<feature type="domain" description="Helicase ATP-binding" evidence="2">
    <location>
        <begin position="343"/>
        <end position="499"/>
    </location>
</feature>
<gene>
    <name evidence="4" type="ORF">CWI78_12585</name>
</gene>
<dbReference type="PROSITE" id="PS51192">
    <property type="entry name" value="HELICASE_ATP_BIND_1"/>
    <property type="match status" value="1"/>
</dbReference>
<dbReference type="Gene3D" id="3.30.870.10">
    <property type="entry name" value="Endonuclease Chain A"/>
    <property type="match status" value="1"/>
</dbReference>
<dbReference type="AlphaFoldDB" id="A0A432YSX6"/>
<dbReference type="SUPFAM" id="SSF56024">
    <property type="entry name" value="Phospholipase D/nuclease"/>
    <property type="match status" value="1"/>
</dbReference>
<comment type="caution">
    <text evidence="4">The sequence shown here is derived from an EMBL/GenBank/DDBJ whole genome shotgun (WGS) entry which is preliminary data.</text>
</comment>
<accession>A0A432YSX6</accession>
<protein>
    <submittedName>
        <fullName evidence="4">DUF3427 domain-containing protein</fullName>
    </submittedName>
</protein>
<dbReference type="InterPro" id="IPR050742">
    <property type="entry name" value="Helicase_Restrict-Modif_Enz"/>
</dbReference>
<evidence type="ECO:0000259" key="1">
    <source>
        <dbReference type="PROSITE" id="PS50035"/>
    </source>
</evidence>
<dbReference type="Pfam" id="PF00271">
    <property type="entry name" value="Helicase_C"/>
    <property type="match status" value="1"/>
</dbReference>
<reference evidence="5" key="1">
    <citation type="journal article" date="2018" name="Front. Microbiol.">
        <title>Genome-Based Analysis Reveals the Taxonomy and Diversity of the Family Idiomarinaceae.</title>
        <authorList>
            <person name="Liu Y."/>
            <person name="Lai Q."/>
            <person name="Shao Z."/>
        </authorList>
    </citation>
    <scope>NUCLEOTIDE SEQUENCE [LARGE SCALE GENOMIC DNA]</scope>
    <source>
        <strain evidence="5">R22</strain>
    </source>
</reference>
<dbReference type="SUPFAM" id="SSF52540">
    <property type="entry name" value="P-loop containing nucleoside triphosphate hydrolases"/>
    <property type="match status" value="1"/>
</dbReference>
<dbReference type="SMART" id="SM00490">
    <property type="entry name" value="HELICc"/>
    <property type="match status" value="1"/>
</dbReference>
<dbReference type="PROSITE" id="PS50035">
    <property type="entry name" value="PLD"/>
    <property type="match status" value="1"/>
</dbReference>
<feature type="domain" description="PLD phosphodiesterase" evidence="1">
    <location>
        <begin position="223"/>
        <end position="254"/>
    </location>
</feature>
<dbReference type="InterPro" id="IPR006935">
    <property type="entry name" value="Helicase/UvrB_N"/>
</dbReference>
<dbReference type="GO" id="GO:0003677">
    <property type="term" value="F:DNA binding"/>
    <property type="evidence" value="ECO:0007669"/>
    <property type="project" value="InterPro"/>
</dbReference>
<evidence type="ECO:0000259" key="2">
    <source>
        <dbReference type="PROSITE" id="PS51192"/>
    </source>
</evidence>
<dbReference type="SMART" id="SM00487">
    <property type="entry name" value="DEXDc"/>
    <property type="match status" value="1"/>
</dbReference>
<dbReference type="GO" id="GO:0006793">
    <property type="term" value="P:phosphorus metabolic process"/>
    <property type="evidence" value="ECO:0007669"/>
    <property type="project" value="UniProtKB-ARBA"/>
</dbReference>
<dbReference type="CDD" id="cd18799">
    <property type="entry name" value="SF2_C_EcoAI-like"/>
    <property type="match status" value="1"/>
</dbReference>
<feature type="domain" description="Helicase C-terminal" evidence="3">
    <location>
        <begin position="557"/>
        <end position="714"/>
    </location>
</feature>
<dbReference type="PROSITE" id="PS51194">
    <property type="entry name" value="HELICASE_CTER"/>
    <property type="match status" value="1"/>
</dbReference>
<keyword evidence="5" id="KW-1185">Reference proteome</keyword>
<name>A0A432YSX6_9GAMM</name>
<dbReference type="Gene3D" id="3.40.50.300">
    <property type="entry name" value="P-loop containing nucleotide triphosphate hydrolases"/>
    <property type="match status" value="2"/>
</dbReference>
<dbReference type="PANTHER" id="PTHR47396">
    <property type="entry name" value="TYPE I RESTRICTION ENZYME ECOKI R PROTEIN"/>
    <property type="match status" value="1"/>
</dbReference>
<dbReference type="InterPro" id="IPR021835">
    <property type="entry name" value="DUF3427"/>
</dbReference>
<evidence type="ECO:0000259" key="3">
    <source>
        <dbReference type="PROSITE" id="PS51194"/>
    </source>
</evidence>
<dbReference type="GO" id="GO:0005829">
    <property type="term" value="C:cytosol"/>
    <property type="evidence" value="ECO:0007669"/>
    <property type="project" value="TreeGrafter"/>
</dbReference>
<evidence type="ECO:0000313" key="4">
    <source>
        <dbReference type="EMBL" id="RUO64730.1"/>
    </source>
</evidence>
<dbReference type="GO" id="GO:0016787">
    <property type="term" value="F:hydrolase activity"/>
    <property type="evidence" value="ECO:0007669"/>
    <property type="project" value="InterPro"/>
</dbReference>
<dbReference type="Proteomes" id="UP000288058">
    <property type="component" value="Unassembled WGS sequence"/>
</dbReference>
<dbReference type="GO" id="GO:0005524">
    <property type="term" value="F:ATP binding"/>
    <property type="evidence" value="ECO:0007669"/>
    <property type="project" value="InterPro"/>
</dbReference>
<dbReference type="RefSeq" id="WP_126783146.1">
    <property type="nucleotide sequence ID" value="NZ_PIQC01000010.1"/>
</dbReference>
<organism evidence="4 5">
    <name type="scientific">Idiomarina ramblicola</name>
    <dbReference type="NCBI Taxonomy" id="263724"/>
    <lineage>
        <taxon>Bacteria</taxon>
        <taxon>Pseudomonadati</taxon>
        <taxon>Pseudomonadota</taxon>
        <taxon>Gammaproteobacteria</taxon>
        <taxon>Alteromonadales</taxon>
        <taxon>Idiomarinaceae</taxon>
        <taxon>Idiomarina</taxon>
    </lineage>
</organism>
<dbReference type="InterPro" id="IPR027417">
    <property type="entry name" value="P-loop_NTPase"/>
</dbReference>